<reference evidence="7 8" key="1">
    <citation type="submission" date="2013-08" db="EMBL/GenBank/DDBJ databases">
        <title>The genome sequence of Knoellia sinensis.</title>
        <authorList>
            <person name="Zhu W."/>
            <person name="Wang G."/>
        </authorList>
    </citation>
    <scope>NUCLEOTIDE SEQUENCE [LARGE SCALE GENOMIC DNA]</scope>
    <source>
        <strain evidence="7 8">KCTC 19936</strain>
    </source>
</reference>
<dbReference type="PANTHER" id="PTHR43651">
    <property type="entry name" value="1,4-ALPHA-GLUCAN-BRANCHING ENZYME"/>
    <property type="match status" value="1"/>
</dbReference>
<dbReference type="EC" id="2.4.1.18" evidence="3"/>
<dbReference type="InterPro" id="IPR006048">
    <property type="entry name" value="A-amylase/branching_C"/>
</dbReference>
<dbReference type="GO" id="GO:0043169">
    <property type="term" value="F:cation binding"/>
    <property type="evidence" value="ECO:0007669"/>
    <property type="project" value="InterPro"/>
</dbReference>
<evidence type="ECO:0000256" key="1">
    <source>
        <dbReference type="ARBA" id="ARBA00000826"/>
    </source>
</evidence>
<dbReference type="EMBL" id="AVPJ01000002">
    <property type="protein sequence ID" value="KGN34081.1"/>
    <property type="molecule type" value="Genomic_DNA"/>
</dbReference>
<dbReference type="Pfam" id="PF02922">
    <property type="entry name" value="CBM_48"/>
    <property type="match status" value="1"/>
</dbReference>
<dbReference type="GO" id="GO:0004553">
    <property type="term" value="F:hydrolase activity, hydrolyzing O-glycosyl compounds"/>
    <property type="evidence" value="ECO:0007669"/>
    <property type="project" value="InterPro"/>
</dbReference>
<evidence type="ECO:0000256" key="5">
    <source>
        <dbReference type="PIRSR" id="PIRSR000463-1"/>
    </source>
</evidence>
<dbReference type="CDD" id="cd02855">
    <property type="entry name" value="E_set_GBE_prok_N"/>
    <property type="match status" value="1"/>
</dbReference>
<evidence type="ECO:0000256" key="2">
    <source>
        <dbReference type="ARBA" id="ARBA00009000"/>
    </source>
</evidence>
<evidence type="ECO:0000256" key="3">
    <source>
        <dbReference type="ARBA" id="ARBA00012541"/>
    </source>
</evidence>
<protein>
    <recommendedName>
        <fullName evidence="3">1,4-alpha-glucan branching enzyme</fullName>
        <ecNumber evidence="3">2.4.1.18</ecNumber>
    </recommendedName>
</protein>
<evidence type="ECO:0000313" key="7">
    <source>
        <dbReference type="EMBL" id="KGN34081.1"/>
    </source>
</evidence>
<dbReference type="eggNOG" id="COG0296">
    <property type="taxonomic scope" value="Bacteria"/>
</dbReference>
<comment type="similarity">
    <text evidence="2">Belongs to the glycosyl hydrolase 13 family. GlgB subfamily.</text>
</comment>
<feature type="domain" description="Glycosyl hydrolase family 13 catalytic" evidence="6">
    <location>
        <begin position="129"/>
        <end position="486"/>
    </location>
</feature>
<dbReference type="Gene3D" id="3.20.20.80">
    <property type="entry name" value="Glycosidases"/>
    <property type="match status" value="1"/>
</dbReference>
<dbReference type="InterPro" id="IPR013780">
    <property type="entry name" value="Glyco_hydro_b"/>
</dbReference>
<gene>
    <name evidence="7" type="ORF">N802_11765</name>
</gene>
<dbReference type="Pfam" id="PF02806">
    <property type="entry name" value="Alpha-amylase_C"/>
    <property type="match status" value="1"/>
</dbReference>
<proteinExistence type="inferred from homology"/>
<dbReference type="Pfam" id="PF00128">
    <property type="entry name" value="Alpha-amylase"/>
    <property type="match status" value="1"/>
</dbReference>
<name>A0A0A0JEQ4_9MICO</name>
<dbReference type="GO" id="GO:0003844">
    <property type="term" value="F:1,4-alpha-glucan branching enzyme activity"/>
    <property type="evidence" value="ECO:0007669"/>
    <property type="project" value="UniProtKB-EC"/>
</dbReference>
<comment type="catalytic activity">
    <reaction evidence="1">
        <text>Transfers a segment of a (1-&gt;4)-alpha-D-glucan chain to a primary hydroxy group in a similar glucan chain.</text>
        <dbReference type="EC" id="2.4.1.18"/>
    </reaction>
</comment>
<dbReference type="InterPro" id="IPR037439">
    <property type="entry name" value="Branching_enzy"/>
</dbReference>
<dbReference type="CDD" id="cd11325">
    <property type="entry name" value="AmyAc_GTHase"/>
    <property type="match status" value="1"/>
</dbReference>
<dbReference type="SUPFAM" id="SSF51445">
    <property type="entry name" value="(Trans)glycosidases"/>
    <property type="match status" value="1"/>
</dbReference>
<dbReference type="InterPro" id="IPR014756">
    <property type="entry name" value="Ig_E-set"/>
</dbReference>
<evidence type="ECO:0000313" key="8">
    <source>
        <dbReference type="Proteomes" id="UP000030002"/>
    </source>
</evidence>
<dbReference type="PIRSF" id="PIRSF000463">
    <property type="entry name" value="GlgB"/>
    <property type="match status" value="1"/>
</dbReference>
<dbReference type="SUPFAM" id="SSF51011">
    <property type="entry name" value="Glycosyl hydrolase domain"/>
    <property type="match status" value="1"/>
</dbReference>
<dbReference type="InterPro" id="IPR004193">
    <property type="entry name" value="Glyco_hydro_13_N"/>
</dbReference>
<dbReference type="PANTHER" id="PTHR43651:SF11">
    <property type="entry name" value="MALTO-OLIGOSYLTREHALOSE TREHALOHYDROLASE"/>
    <property type="match status" value="1"/>
</dbReference>
<dbReference type="GO" id="GO:0005978">
    <property type="term" value="P:glycogen biosynthetic process"/>
    <property type="evidence" value="ECO:0007669"/>
    <property type="project" value="InterPro"/>
</dbReference>
<dbReference type="AlphaFoldDB" id="A0A0A0JEQ4"/>
<dbReference type="SUPFAM" id="SSF81296">
    <property type="entry name" value="E set domains"/>
    <property type="match status" value="1"/>
</dbReference>
<dbReference type="STRING" id="1385520.N802_11765"/>
<dbReference type="InterPro" id="IPR017853">
    <property type="entry name" value="GH"/>
</dbReference>
<dbReference type="SMART" id="SM00642">
    <property type="entry name" value="Aamy"/>
    <property type="match status" value="1"/>
</dbReference>
<comment type="caution">
    <text evidence="7">The sequence shown here is derived from an EMBL/GenBank/DDBJ whole genome shotgun (WGS) entry which is preliminary data.</text>
</comment>
<dbReference type="RefSeq" id="WP_035912005.1">
    <property type="nucleotide sequence ID" value="NZ_AVPJ01000002.1"/>
</dbReference>
<dbReference type="Gene3D" id="2.60.40.1180">
    <property type="entry name" value="Golgi alpha-mannosidase II"/>
    <property type="match status" value="1"/>
</dbReference>
<accession>A0A0A0JEQ4</accession>
<evidence type="ECO:0000256" key="4">
    <source>
        <dbReference type="ARBA" id="ARBA00022679"/>
    </source>
</evidence>
<feature type="active site" description="Proton donor" evidence="5">
    <location>
        <position position="334"/>
    </location>
</feature>
<dbReference type="InterPro" id="IPR013783">
    <property type="entry name" value="Ig-like_fold"/>
</dbReference>
<dbReference type="OrthoDB" id="9800174at2"/>
<feature type="active site" description="Nucleophile" evidence="5">
    <location>
        <position position="289"/>
    </location>
</feature>
<dbReference type="Gene3D" id="2.60.40.10">
    <property type="entry name" value="Immunoglobulins"/>
    <property type="match status" value="1"/>
</dbReference>
<dbReference type="InterPro" id="IPR044143">
    <property type="entry name" value="GlgB_N_E_set_prok"/>
</dbReference>
<evidence type="ECO:0000259" key="6">
    <source>
        <dbReference type="SMART" id="SM00642"/>
    </source>
</evidence>
<dbReference type="Proteomes" id="UP000030002">
    <property type="component" value="Unassembled WGS sequence"/>
</dbReference>
<dbReference type="InterPro" id="IPR006047">
    <property type="entry name" value="GH13_cat_dom"/>
</dbReference>
<keyword evidence="4" id="KW-0808">Transferase</keyword>
<sequence length="606" mass="66417">MDFTAPSPHGGMGATLVDGGVTFRVWAPHALHVWVIGDFNEWDSGNNPQFERDGDGSSGTWSVHVPGVQAGQEYQFQVDTGSEVVWRADPYARQMTNSVGNCVVYDPDSFDWGENGFRMPDWDDVVIYEMHVGTFGAGDVEGRGSFEAAIGRLDHLRDLGVSVIQVMPPFEYAGDISWGYNPSHVFAVESGYGGPDAFKQFIKAAHEHGMAVIADVVHNHIGPSDLDLWRFDGWSENDGGGIYFYNDWRAQTPWGATRPDYGRHEVRGFLRDSAMLWLEEFRCDGLRFDATNYIRSVTGGTWDGGAAIPDGADYLSWLTTEIRDSQPWKLLIAEDLQNDPTVTTMTEQGGLGFHAQWDAGFVHPVRRALTELSDEHRDMGAVAGAIDGSGRGPAGSRVIYTESHDEVANGKTRLPEAVAPGDADSWAAKKRAALGFVTVMCSPGIPMLFQGQEFLEDRWFDDSVALDWGKSEEHSGIVALHRDLIRLRRNAEGVSRGLRGVGANFLRVDNEAKVIALHRWAEGGVHDDTVVVLNFSTQVFGEFAVGFPAPGLWKVRFNSDSPLYAPEFGGVDAFDVDASGPEMDGCEQSAVLTLGPYSAVVLTRET</sequence>
<keyword evidence="8" id="KW-1185">Reference proteome</keyword>
<organism evidence="7 8">
    <name type="scientific">Knoellia sinensis KCTC 19936</name>
    <dbReference type="NCBI Taxonomy" id="1385520"/>
    <lineage>
        <taxon>Bacteria</taxon>
        <taxon>Bacillati</taxon>
        <taxon>Actinomycetota</taxon>
        <taxon>Actinomycetes</taxon>
        <taxon>Micrococcales</taxon>
        <taxon>Intrasporangiaceae</taxon>
        <taxon>Knoellia</taxon>
    </lineage>
</organism>